<comment type="caution">
    <text evidence="1">The sequence shown here is derived from an EMBL/GenBank/DDBJ whole genome shotgun (WGS) entry which is preliminary data.</text>
</comment>
<dbReference type="EMBL" id="JARBFT010000002">
    <property type="protein sequence ID" value="MDE1513932.1"/>
    <property type="molecule type" value="Genomic_DNA"/>
</dbReference>
<dbReference type="Proteomes" id="UP001216189">
    <property type="component" value="Unassembled WGS sequence"/>
</dbReference>
<protein>
    <submittedName>
        <fullName evidence="1">Uncharacterized protein</fullName>
    </submittedName>
</protein>
<dbReference type="RefSeq" id="WP_274721660.1">
    <property type="nucleotide sequence ID" value="NZ_JARBFT010000002.1"/>
</dbReference>
<sequence>MFNFTNWVKLGKIFSHLDHLSVAKNAEFSAEGQSITEYSIHTVDKLCSGLDHAWQTALIIDTTSR</sequence>
<evidence type="ECO:0000313" key="2">
    <source>
        <dbReference type="Proteomes" id="UP001216189"/>
    </source>
</evidence>
<accession>A0ABT5UYN7</accession>
<proteinExistence type="predicted"/>
<evidence type="ECO:0000313" key="1">
    <source>
        <dbReference type="EMBL" id="MDE1513932.1"/>
    </source>
</evidence>
<organism evidence="1 2">
    <name type="scientific">Vibrio chanodichtyis</name>
    <dbReference type="NCBI Taxonomy" id="3027932"/>
    <lineage>
        <taxon>Bacteria</taxon>
        <taxon>Pseudomonadati</taxon>
        <taxon>Pseudomonadota</taxon>
        <taxon>Gammaproteobacteria</taxon>
        <taxon>Vibrionales</taxon>
        <taxon>Vibrionaceae</taxon>
        <taxon>Vibrio</taxon>
    </lineage>
</organism>
<gene>
    <name evidence="1" type="ORF">PUN32_02750</name>
</gene>
<name>A0ABT5UYN7_9VIBR</name>
<reference evidence="1 2" key="1">
    <citation type="submission" date="2023-02" db="EMBL/GenBank/DDBJ databases">
        <title>Vibrio intestini sp. nov., a close relative of Vibrio cholerae isolated from the intestine of Healthy Culter dabryi.</title>
        <authorList>
            <person name="Wu N."/>
        </authorList>
    </citation>
    <scope>NUCLEOTIDE SEQUENCE [LARGE SCALE GENOMIC DNA]</scope>
    <source>
        <strain evidence="1 2">DSL-7</strain>
    </source>
</reference>
<keyword evidence="2" id="KW-1185">Reference proteome</keyword>